<dbReference type="SUPFAM" id="SSF53098">
    <property type="entry name" value="Ribonuclease H-like"/>
    <property type="match status" value="1"/>
</dbReference>
<evidence type="ECO:0000259" key="1">
    <source>
        <dbReference type="Pfam" id="PF10108"/>
    </source>
</evidence>
<dbReference type="GO" id="GO:0003676">
    <property type="term" value="F:nucleic acid binding"/>
    <property type="evidence" value="ECO:0007669"/>
    <property type="project" value="InterPro"/>
</dbReference>
<protein>
    <recommendedName>
        <fullName evidence="1">Predicted 3'-5' exonuclease PolB-like domain-containing protein</fullName>
    </recommendedName>
</protein>
<dbReference type="InterPro" id="IPR036397">
    <property type="entry name" value="RNaseH_sf"/>
</dbReference>
<proteinExistence type="predicted"/>
<dbReference type="InterPro" id="IPR019288">
    <property type="entry name" value="3'-5'_exonuclease_PolB-like"/>
</dbReference>
<accession>A0A2T0XNU0</accession>
<keyword evidence="3" id="KW-1185">Reference proteome</keyword>
<feature type="domain" description="Predicted 3'-5' exonuclease PolB-like" evidence="1">
    <location>
        <begin position="62"/>
        <end position="225"/>
    </location>
</feature>
<reference evidence="2 3" key="1">
    <citation type="submission" date="2018-07" db="EMBL/GenBank/DDBJ databases">
        <title>Freshwater and sediment microbial communities from various areas in North America, analyzing microbe dynamics in response to fracking.</title>
        <authorList>
            <person name="Lamendella R."/>
        </authorList>
    </citation>
    <scope>NUCLEOTIDE SEQUENCE [LARGE SCALE GENOMIC DNA]</scope>
    <source>
        <strain evidence="2 3">160A</strain>
    </source>
</reference>
<dbReference type="InterPro" id="IPR012337">
    <property type="entry name" value="RNaseH-like_sf"/>
</dbReference>
<evidence type="ECO:0000313" key="3">
    <source>
        <dbReference type="Proteomes" id="UP000252733"/>
    </source>
</evidence>
<dbReference type="AlphaFoldDB" id="A0A2T0XNU0"/>
<comment type="caution">
    <text evidence="2">The sequence shown here is derived from an EMBL/GenBank/DDBJ whole genome shotgun (WGS) entry which is preliminary data.</text>
</comment>
<dbReference type="OrthoDB" id="9773351at2"/>
<dbReference type="Gene3D" id="3.30.420.10">
    <property type="entry name" value="Ribonuclease H-like superfamily/Ribonuclease H"/>
    <property type="match status" value="1"/>
</dbReference>
<dbReference type="CDD" id="cd05782">
    <property type="entry name" value="DNA_polB_like1_exo"/>
    <property type="match status" value="1"/>
</dbReference>
<dbReference type="Pfam" id="PF10108">
    <property type="entry name" value="DNA_pol_B_exo2"/>
    <property type="match status" value="1"/>
</dbReference>
<dbReference type="EMBL" id="QPIZ01000029">
    <property type="protein sequence ID" value="RCW29319.1"/>
    <property type="molecule type" value="Genomic_DNA"/>
</dbReference>
<gene>
    <name evidence="2" type="ORF">DFO77_12943</name>
</gene>
<name>A0A2T0XNU0_9BACT</name>
<organism evidence="2 3">
    <name type="scientific">Marinilabilia salmonicolor</name>
    <dbReference type="NCBI Taxonomy" id="989"/>
    <lineage>
        <taxon>Bacteria</taxon>
        <taxon>Pseudomonadati</taxon>
        <taxon>Bacteroidota</taxon>
        <taxon>Bacteroidia</taxon>
        <taxon>Marinilabiliales</taxon>
        <taxon>Marinilabiliaceae</taxon>
        <taxon>Marinilabilia</taxon>
    </lineage>
</organism>
<dbReference type="RefSeq" id="WP_106152572.1">
    <property type="nucleotide sequence ID" value="NZ_PVTS01000005.1"/>
</dbReference>
<sequence>MLNNIASEKIMYIDIETVPEHPAFDNLDDTMKALWEKKSSKISGEDVTAEEAYVKAGIYAEFGKIVCISAGIIKPENGERTLRVKSFFGHDEKKLLQDFSAALTNFTSHPGTNICGHNVREFDFPYIARRMLINGLQLPDILDVAGKKPWEVKFIDTMDLWKFGDFKHYTSLNLLTHIMGIPSPKDDIDGSQVASVYYEEDDVERIARYCEKDVLATAQLFLRLKGEPLLKPENVVSV</sequence>
<dbReference type="STRING" id="1168289.GCA_000259075_02735"/>
<dbReference type="Proteomes" id="UP000252733">
    <property type="component" value="Unassembled WGS sequence"/>
</dbReference>
<evidence type="ECO:0000313" key="2">
    <source>
        <dbReference type="EMBL" id="RCW29319.1"/>
    </source>
</evidence>